<sequence>MSPNNDPCPETDRLADMADVKFFGALAAAMTHDMKNVLAIINENAGLLGDLSVKAQKKATPIDPLKASTISEKIRKNVTRADTMMKRFNRFSHSMDHAEEFVDMEETVMLVASLSERIIRRHGGTLTVIPPPVPCRIHARRFVVLHLIFRALDILCCNHADPASDIQKQMTVRFGSELTRPEICFTRDPGFMIKRDVLFDSPKDRALLAHVKMKVKMMDAGAGFCLCTARPEHG</sequence>
<dbReference type="AlphaFoldDB" id="S0G063"/>
<dbReference type="RefSeq" id="WP_006965026.1">
    <property type="nucleotide sequence ID" value="NZ_APJX01000002.1"/>
</dbReference>
<dbReference type="Proteomes" id="UP000014216">
    <property type="component" value="Unassembled WGS sequence"/>
</dbReference>
<dbReference type="GO" id="GO:0016301">
    <property type="term" value="F:kinase activity"/>
    <property type="evidence" value="ECO:0007669"/>
    <property type="project" value="UniProtKB-KW"/>
</dbReference>
<protein>
    <submittedName>
        <fullName evidence="1">Histidine kinase A domain-containing protein</fullName>
    </submittedName>
</protein>
<gene>
    <name evidence="1" type="ORF">Dpo_2c04490</name>
</gene>
<organism evidence="1 2">
    <name type="scientific">Desulfotignum phosphitoxidans DSM 13687</name>
    <dbReference type="NCBI Taxonomy" id="1286635"/>
    <lineage>
        <taxon>Bacteria</taxon>
        <taxon>Pseudomonadati</taxon>
        <taxon>Thermodesulfobacteriota</taxon>
        <taxon>Desulfobacteria</taxon>
        <taxon>Desulfobacterales</taxon>
        <taxon>Desulfobacteraceae</taxon>
        <taxon>Desulfotignum</taxon>
    </lineage>
</organism>
<keyword evidence="1" id="KW-0808">Transferase</keyword>
<accession>S0G063</accession>
<name>S0G063_9BACT</name>
<reference evidence="1 2" key="1">
    <citation type="journal article" date="2013" name="Genome Announc.">
        <title>Draft Genome Sequence of Desulfotignum phosphitoxidans DSM 13687 Strain FiPS-3.</title>
        <authorList>
            <person name="Poehlein A."/>
            <person name="Daniel R."/>
            <person name="Simeonova D.D."/>
        </authorList>
    </citation>
    <scope>NUCLEOTIDE SEQUENCE [LARGE SCALE GENOMIC DNA]</scope>
    <source>
        <strain evidence="1 2">DSM 13687</strain>
    </source>
</reference>
<keyword evidence="1" id="KW-0418">Kinase</keyword>
<dbReference type="EMBL" id="APJX01000002">
    <property type="protein sequence ID" value="EMS80753.1"/>
    <property type="molecule type" value="Genomic_DNA"/>
</dbReference>
<dbReference type="OrthoDB" id="5417790at2"/>
<dbReference type="PATRIC" id="fig|1286635.3.peg.1428"/>
<proteinExistence type="predicted"/>
<comment type="caution">
    <text evidence="1">The sequence shown here is derived from an EMBL/GenBank/DDBJ whole genome shotgun (WGS) entry which is preliminary data.</text>
</comment>
<dbReference type="Gene3D" id="1.10.287.130">
    <property type="match status" value="1"/>
</dbReference>
<evidence type="ECO:0000313" key="2">
    <source>
        <dbReference type="Proteomes" id="UP000014216"/>
    </source>
</evidence>
<keyword evidence="2" id="KW-1185">Reference proteome</keyword>
<evidence type="ECO:0000313" key="1">
    <source>
        <dbReference type="EMBL" id="EMS80753.1"/>
    </source>
</evidence>